<protein>
    <submittedName>
        <fullName evidence="7">Uncharacterized protein</fullName>
    </submittedName>
</protein>
<feature type="transmembrane region" description="Helical" evidence="5">
    <location>
        <begin position="36"/>
        <end position="57"/>
    </location>
</feature>
<name>A0A1R0X3V9_9BACL</name>
<feature type="transmembrane region" description="Helical" evidence="5">
    <location>
        <begin position="197"/>
        <end position="218"/>
    </location>
</feature>
<keyword evidence="2 5" id="KW-0812">Transmembrane</keyword>
<evidence type="ECO:0000256" key="5">
    <source>
        <dbReference type="SAM" id="Phobius"/>
    </source>
</evidence>
<dbReference type="Proteomes" id="UP000187465">
    <property type="component" value="Unassembled WGS sequence"/>
</dbReference>
<keyword evidence="4 5" id="KW-0472">Membrane</keyword>
<evidence type="ECO:0000313" key="6">
    <source>
        <dbReference type="EMBL" id="AWV33776.1"/>
    </source>
</evidence>
<sequence length="233" mass="26067">MRYEGFLERMIYIKAILVRYFGNPQDRTAMFNAASLVINAFIGIGKLILGLYLLSGWFITNALYYLILCIAKGQVLHKYTLAKKVSSPQQRYSMELYVYKRGGVFLCLLGVSYLLVCLRIYLVGDALVYEGYIVYLVALIAFTKLGFAIHGNIVNRHLNNPIISTLKMISFTDAVVSIVVTQMAVLTMKGSPQALNASALFGMGCSVLFCLGGIWMMLRKTKAPMKEVELIKN</sequence>
<dbReference type="AlphaFoldDB" id="A0A1R0X3V9"/>
<feature type="transmembrane region" description="Helical" evidence="5">
    <location>
        <begin position="102"/>
        <end position="121"/>
    </location>
</feature>
<gene>
    <name evidence="7" type="ORF">BJP51_03025</name>
    <name evidence="6" type="ORF">CD191_14785</name>
</gene>
<evidence type="ECO:0000313" key="9">
    <source>
        <dbReference type="Proteomes" id="UP000249163"/>
    </source>
</evidence>
<keyword evidence="3 5" id="KW-1133">Transmembrane helix</keyword>
<dbReference type="EMBL" id="CP021965">
    <property type="protein sequence ID" value="AWV33776.1"/>
    <property type="molecule type" value="Genomic_DNA"/>
</dbReference>
<organism evidence="7 8">
    <name type="scientific">Paenibacillus odorifer</name>
    <dbReference type="NCBI Taxonomy" id="189426"/>
    <lineage>
        <taxon>Bacteria</taxon>
        <taxon>Bacillati</taxon>
        <taxon>Bacillota</taxon>
        <taxon>Bacilli</taxon>
        <taxon>Bacillales</taxon>
        <taxon>Paenibacillaceae</taxon>
        <taxon>Paenibacillus</taxon>
    </lineage>
</organism>
<dbReference type="Proteomes" id="UP000249163">
    <property type="component" value="Chromosome"/>
</dbReference>
<feature type="transmembrane region" description="Helical" evidence="5">
    <location>
        <begin position="166"/>
        <end position="185"/>
    </location>
</feature>
<evidence type="ECO:0000256" key="3">
    <source>
        <dbReference type="ARBA" id="ARBA00022989"/>
    </source>
</evidence>
<feature type="transmembrane region" description="Helical" evidence="5">
    <location>
        <begin position="63"/>
        <end position="81"/>
    </location>
</feature>
<evidence type="ECO:0000256" key="2">
    <source>
        <dbReference type="ARBA" id="ARBA00022692"/>
    </source>
</evidence>
<accession>A0A1R0X3V9</accession>
<feature type="transmembrane region" description="Helical" evidence="5">
    <location>
        <begin position="133"/>
        <end position="154"/>
    </location>
</feature>
<evidence type="ECO:0000256" key="4">
    <source>
        <dbReference type="ARBA" id="ARBA00023136"/>
    </source>
</evidence>
<dbReference type="GO" id="GO:0016020">
    <property type="term" value="C:membrane"/>
    <property type="evidence" value="ECO:0007669"/>
    <property type="project" value="UniProtKB-SubCell"/>
</dbReference>
<dbReference type="InterPro" id="IPR027469">
    <property type="entry name" value="Cation_efflux_TMD_sf"/>
</dbReference>
<evidence type="ECO:0000313" key="7">
    <source>
        <dbReference type="EMBL" id="OMD28091.1"/>
    </source>
</evidence>
<dbReference type="EMBL" id="MKQP01000034">
    <property type="protein sequence ID" value="OMD28091.1"/>
    <property type="molecule type" value="Genomic_DNA"/>
</dbReference>
<evidence type="ECO:0000313" key="8">
    <source>
        <dbReference type="Proteomes" id="UP000187465"/>
    </source>
</evidence>
<proteinExistence type="predicted"/>
<reference evidence="6 9" key="2">
    <citation type="submission" date="2017-06" db="EMBL/GenBank/DDBJ databases">
        <title>Complete genome sequence of Paenibacillus odorifer CBA7130.</title>
        <authorList>
            <person name="Nam Y.-D."/>
            <person name="Kang J."/>
            <person name="Chung W.-H."/>
        </authorList>
    </citation>
    <scope>NUCLEOTIDE SEQUENCE [LARGE SCALE GENOMIC DNA]</scope>
    <source>
        <strain evidence="6 9">CBA7130</strain>
    </source>
</reference>
<reference evidence="7 8" key="1">
    <citation type="submission" date="2016-10" db="EMBL/GenBank/DDBJ databases">
        <title>Paenibacillus species isolates.</title>
        <authorList>
            <person name="Beno S.M."/>
        </authorList>
    </citation>
    <scope>NUCLEOTIDE SEQUENCE [LARGE SCALE GENOMIC DNA]</scope>
    <source>
        <strain evidence="7 8">FSL H7-0604</strain>
    </source>
</reference>
<comment type="subcellular location">
    <subcellularLocation>
        <location evidence="1">Membrane</location>
        <topology evidence="1">Multi-pass membrane protein</topology>
    </subcellularLocation>
</comment>
<dbReference type="SUPFAM" id="SSF161111">
    <property type="entry name" value="Cation efflux protein transmembrane domain-like"/>
    <property type="match status" value="1"/>
</dbReference>
<evidence type="ECO:0000256" key="1">
    <source>
        <dbReference type="ARBA" id="ARBA00004141"/>
    </source>
</evidence>